<dbReference type="EMBL" id="QZWG01000014">
    <property type="protein sequence ID" value="RZB68925.1"/>
    <property type="molecule type" value="Genomic_DNA"/>
</dbReference>
<dbReference type="PROSITE" id="PS50012">
    <property type="entry name" value="RCC1_3"/>
    <property type="match status" value="1"/>
</dbReference>
<dbReference type="Gene3D" id="2.130.10.30">
    <property type="entry name" value="Regulator of chromosome condensation 1/beta-lactamase-inhibitor protein II"/>
    <property type="match status" value="1"/>
</dbReference>
<evidence type="ECO:0000313" key="3">
    <source>
        <dbReference type="EMBL" id="RZB68925.1"/>
    </source>
</evidence>
<comment type="caution">
    <text evidence="3">The sequence shown here is derived from an EMBL/GenBank/DDBJ whole genome shotgun (WGS) entry which is preliminary data.</text>
</comment>
<dbReference type="PANTHER" id="PTHR22872:SF2">
    <property type="entry name" value="INHIBITOR OF BRUTON TYROSINE KINASE"/>
    <property type="match status" value="1"/>
</dbReference>
<dbReference type="AlphaFoldDB" id="A0A445H5Q1"/>
<evidence type="ECO:0000256" key="2">
    <source>
        <dbReference type="PROSITE-ProRule" id="PRU00235"/>
    </source>
</evidence>
<feature type="repeat" description="RCC1" evidence="2">
    <location>
        <begin position="31"/>
        <end position="85"/>
    </location>
</feature>
<dbReference type="InterPro" id="IPR051625">
    <property type="entry name" value="Signaling_Regulatory_Domain"/>
</dbReference>
<reference evidence="3 4" key="1">
    <citation type="submission" date="2018-09" db="EMBL/GenBank/DDBJ databases">
        <title>A high-quality reference genome of wild soybean provides a powerful tool to mine soybean genomes.</title>
        <authorList>
            <person name="Xie M."/>
            <person name="Chung C.Y.L."/>
            <person name="Li M.-W."/>
            <person name="Wong F.-L."/>
            <person name="Chan T.-F."/>
            <person name="Lam H.-M."/>
        </authorList>
    </citation>
    <scope>NUCLEOTIDE SEQUENCE [LARGE SCALE GENOMIC DNA]</scope>
    <source>
        <strain evidence="4">cv. W05</strain>
        <tissue evidence="3">Hypocotyl of etiolated seedlings</tissue>
    </source>
</reference>
<dbReference type="Pfam" id="PF00415">
    <property type="entry name" value="RCC1"/>
    <property type="match status" value="1"/>
</dbReference>
<proteinExistence type="predicted"/>
<protein>
    <submittedName>
        <fullName evidence="3">Putative E3 ubiquitin-protein ligase HERC4 isoform B</fullName>
    </submittedName>
</protein>
<dbReference type="Proteomes" id="UP000289340">
    <property type="component" value="Chromosome 14"/>
</dbReference>
<name>A0A445H5Q1_GLYSO</name>
<accession>A0A445H5Q1</accession>
<evidence type="ECO:0000256" key="1">
    <source>
        <dbReference type="ARBA" id="ARBA00022737"/>
    </source>
</evidence>
<dbReference type="PANTHER" id="PTHR22872">
    <property type="entry name" value="BTK-BINDING PROTEIN-RELATED"/>
    <property type="match status" value="1"/>
</dbReference>
<dbReference type="InterPro" id="IPR000408">
    <property type="entry name" value="Reg_chr_condens"/>
</dbReference>
<sequence length="163" mass="17277">MGDTVSLPNLSTKVVAIAAGEAHTLLLTGDGRVYSWGRGILGRLGQGSEHDKHFPVEVKFGSEEDSVRIVGIAAGAYHSLALAEEIPTHNLTERVQPNLLHVHHCKIDLVLVDVDADDIGTGVGRGGPHEPSHATVHMNASPQMSIMLLAPAREGYQSAEPKG</sequence>
<dbReference type="InterPro" id="IPR009091">
    <property type="entry name" value="RCC1/BLIP-II"/>
</dbReference>
<evidence type="ECO:0000313" key="4">
    <source>
        <dbReference type="Proteomes" id="UP000289340"/>
    </source>
</evidence>
<keyword evidence="4" id="KW-1185">Reference proteome</keyword>
<organism evidence="3 4">
    <name type="scientific">Glycine soja</name>
    <name type="common">Wild soybean</name>
    <dbReference type="NCBI Taxonomy" id="3848"/>
    <lineage>
        <taxon>Eukaryota</taxon>
        <taxon>Viridiplantae</taxon>
        <taxon>Streptophyta</taxon>
        <taxon>Embryophyta</taxon>
        <taxon>Tracheophyta</taxon>
        <taxon>Spermatophyta</taxon>
        <taxon>Magnoliopsida</taxon>
        <taxon>eudicotyledons</taxon>
        <taxon>Gunneridae</taxon>
        <taxon>Pentapetalae</taxon>
        <taxon>rosids</taxon>
        <taxon>fabids</taxon>
        <taxon>Fabales</taxon>
        <taxon>Fabaceae</taxon>
        <taxon>Papilionoideae</taxon>
        <taxon>50 kb inversion clade</taxon>
        <taxon>NPAAA clade</taxon>
        <taxon>indigoferoid/millettioid clade</taxon>
        <taxon>Phaseoleae</taxon>
        <taxon>Glycine</taxon>
        <taxon>Glycine subgen. Soja</taxon>
    </lineage>
</organism>
<keyword evidence="1" id="KW-0677">Repeat</keyword>
<gene>
    <name evidence="3" type="ORF">D0Y65_038630</name>
</gene>
<dbReference type="SUPFAM" id="SSF50985">
    <property type="entry name" value="RCC1/BLIP-II"/>
    <property type="match status" value="1"/>
</dbReference>